<dbReference type="PANTHER" id="PTHR33407:SF9">
    <property type="entry name" value="PECTATE LYASE F-RELATED"/>
    <property type="match status" value="1"/>
</dbReference>
<keyword evidence="7 10" id="KW-0106">Calcium</keyword>
<evidence type="ECO:0000256" key="5">
    <source>
        <dbReference type="ARBA" id="ARBA00022525"/>
    </source>
</evidence>
<protein>
    <recommendedName>
        <fullName evidence="10">Pectate lyase</fullName>
        <ecNumber evidence="10">4.2.2.2</ecNumber>
    </recommendedName>
</protein>
<dbReference type="Pfam" id="PF03211">
    <property type="entry name" value="Pectate_lyase"/>
    <property type="match status" value="1"/>
</dbReference>
<dbReference type="AlphaFoldDB" id="A0A8E2JUN2"/>
<evidence type="ECO:0000256" key="10">
    <source>
        <dbReference type="RuleBase" id="RU367009"/>
    </source>
</evidence>
<evidence type="ECO:0000256" key="9">
    <source>
        <dbReference type="ARBA" id="ARBA00025679"/>
    </source>
</evidence>
<evidence type="ECO:0000256" key="7">
    <source>
        <dbReference type="ARBA" id="ARBA00022837"/>
    </source>
</evidence>
<gene>
    <name evidence="11" type="ORF">AOQ84DRAFT_375007</name>
</gene>
<dbReference type="Gene3D" id="2.160.20.10">
    <property type="entry name" value="Single-stranded right-handed beta-helix, Pectin lyase-like"/>
    <property type="match status" value="1"/>
</dbReference>
<reference evidence="11 12" key="1">
    <citation type="journal article" date="2016" name="Nat. Commun.">
        <title>Ectomycorrhizal ecology is imprinted in the genome of the dominant symbiotic fungus Cenococcum geophilum.</title>
        <authorList>
            <consortium name="DOE Joint Genome Institute"/>
            <person name="Peter M."/>
            <person name="Kohler A."/>
            <person name="Ohm R.A."/>
            <person name="Kuo A."/>
            <person name="Krutzmann J."/>
            <person name="Morin E."/>
            <person name="Arend M."/>
            <person name="Barry K.W."/>
            <person name="Binder M."/>
            <person name="Choi C."/>
            <person name="Clum A."/>
            <person name="Copeland A."/>
            <person name="Grisel N."/>
            <person name="Haridas S."/>
            <person name="Kipfer T."/>
            <person name="LaButti K."/>
            <person name="Lindquist E."/>
            <person name="Lipzen A."/>
            <person name="Maire R."/>
            <person name="Meier B."/>
            <person name="Mihaltcheva S."/>
            <person name="Molinier V."/>
            <person name="Murat C."/>
            <person name="Poggeler S."/>
            <person name="Quandt C.A."/>
            <person name="Sperisen C."/>
            <person name="Tritt A."/>
            <person name="Tisserant E."/>
            <person name="Crous P.W."/>
            <person name="Henrissat B."/>
            <person name="Nehls U."/>
            <person name="Egli S."/>
            <person name="Spatafora J.W."/>
            <person name="Grigoriev I.V."/>
            <person name="Martin F.M."/>
        </authorList>
    </citation>
    <scope>NUCLEOTIDE SEQUENCE [LARGE SCALE GENOMIC DNA]</scope>
    <source>
        <strain evidence="11 12">CBS 207.34</strain>
    </source>
</reference>
<dbReference type="OrthoDB" id="441042at2759"/>
<dbReference type="GO" id="GO:0005576">
    <property type="term" value="C:extracellular region"/>
    <property type="evidence" value="ECO:0007669"/>
    <property type="project" value="UniProtKB-SubCell"/>
</dbReference>
<evidence type="ECO:0000256" key="6">
    <source>
        <dbReference type="ARBA" id="ARBA00022729"/>
    </source>
</evidence>
<dbReference type="EC" id="4.2.2.2" evidence="10"/>
<keyword evidence="12" id="KW-1185">Reference proteome</keyword>
<dbReference type="GO" id="GO:0030570">
    <property type="term" value="F:pectate lyase activity"/>
    <property type="evidence" value="ECO:0007669"/>
    <property type="project" value="UniProtKB-UniRule"/>
</dbReference>
<keyword evidence="6" id="KW-0732">Signal</keyword>
<dbReference type="SUPFAM" id="SSF51126">
    <property type="entry name" value="Pectin lyase-like"/>
    <property type="match status" value="1"/>
</dbReference>
<dbReference type="EMBL" id="KV749260">
    <property type="protein sequence ID" value="OCL10340.1"/>
    <property type="molecule type" value="Genomic_DNA"/>
</dbReference>
<evidence type="ECO:0000256" key="2">
    <source>
        <dbReference type="ARBA" id="ARBA00001913"/>
    </source>
</evidence>
<accession>A0A8E2JUN2</accession>
<dbReference type="InterPro" id="IPR004898">
    <property type="entry name" value="Pectate_lyase_PlyH/PlyE-like"/>
</dbReference>
<dbReference type="InterPro" id="IPR012334">
    <property type="entry name" value="Pectin_lyas_fold"/>
</dbReference>
<evidence type="ECO:0000256" key="1">
    <source>
        <dbReference type="ARBA" id="ARBA00000695"/>
    </source>
</evidence>
<dbReference type="GO" id="GO:0045490">
    <property type="term" value="P:pectin catabolic process"/>
    <property type="evidence" value="ECO:0007669"/>
    <property type="project" value="TreeGrafter"/>
</dbReference>
<evidence type="ECO:0000256" key="8">
    <source>
        <dbReference type="ARBA" id="ARBA00023239"/>
    </source>
</evidence>
<comment type="similarity">
    <text evidence="4 10">Belongs to the polysaccharide lyase 3 family.</text>
</comment>
<keyword evidence="5 10" id="KW-0964">Secreted</keyword>
<sequence length="211" mass="21928">MILQTTFPTSSRTTNLAAVKTIAAGATFDGGMKQWDRSPSACNDQVEGGDSDAVSLLQDGAVLSNVIVGPNNGEDSVHCLGTCALNNVWRTDVCEGAATFKQTSGKSYVNGRGVRGSDDKVLQHNGGGTVVVKNFFAQYSTSSNIRVDRASVAVGINGNEGDNTTISNSYILDSAICWIYKGNDGGSEPKKLASAPDGKACVINPVKASVC</sequence>
<comment type="function">
    <text evidence="9 10">Pectinolytic enzyme consist of four classes of enzymes: pectin lyase, polygalacturonase, pectin methylesterase and rhamnogalacturonase. Among pectinolytic enzymes, pectin lyase is the most important in depolymerization of pectin, since it cleaves internal glycosidic bonds of highly methylated pectins. Favors pectate, the anion, over pectin, the methyl ester.</text>
</comment>
<evidence type="ECO:0000256" key="4">
    <source>
        <dbReference type="ARBA" id="ARBA00006463"/>
    </source>
</evidence>
<evidence type="ECO:0000313" key="11">
    <source>
        <dbReference type="EMBL" id="OCL10340.1"/>
    </source>
</evidence>
<name>A0A8E2JUN2_9PEZI</name>
<comment type="subcellular location">
    <subcellularLocation>
        <location evidence="3 10">Secreted</location>
    </subcellularLocation>
</comment>
<keyword evidence="8 10" id="KW-0456">Lyase</keyword>
<dbReference type="PANTHER" id="PTHR33407">
    <property type="entry name" value="PECTATE LYASE F-RELATED"/>
    <property type="match status" value="1"/>
</dbReference>
<dbReference type="Proteomes" id="UP000250140">
    <property type="component" value="Unassembled WGS sequence"/>
</dbReference>
<proteinExistence type="inferred from homology"/>
<comment type="cofactor">
    <cofactor evidence="2 10">
        <name>Ca(2+)</name>
        <dbReference type="ChEBI" id="CHEBI:29108"/>
    </cofactor>
</comment>
<organism evidence="11 12">
    <name type="scientific">Glonium stellatum</name>
    <dbReference type="NCBI Taxonomy" id="574774"/>
    <lineage>
        <taxon>Eukaryota</taxon>
        <taxon>Fungi</taxon>
        <taxon>Dikarya</taxon>
        <taxon>Ascomycota</taxon>
        <taxon>Pezizomycotina</taxon>
        <taxon>Dothideomycetes</taxon>
        <taxon>Pleosporomycetidae</taxon>
        <taxon>Gloniales</taxon>
        <taxon>Gloniaceae</taxon>
        <taxon>Glonium</taxon>
    </lineage>
</organism>
<evidence type="ECO:0000256" key="3">
    <source>
        <dbReference type="ARBA" id="ARBA00004613"/>
    </source>
</evidence>
<comment type="catalytic activity">
    <reaction evidence="1 10">
        <text>Eliminative cleavage of (1-&gt;4)-alpha-D-galacturonan to give oligosaccharides with 4-deoxy-alpha-D-galact-4-enuronosyl groups at their non-reducing ends.</text>
        <dbReference type="EC" id="4.2.2.2"/>
    </reaction>
</comment>
<evidence type="ECO:0000313" key="12">
    <source>
        <dbReference type="Proteomes" id="UP000250140"/>
    </source>
</evidence>
<dbReference type="InterPro" id="IPR011050">
    <property type="entry name" value="Pectin_lyase_fold/virulence"/>
</dbReference>